<sequence length="280" mass="29536">MPLHLGPLGALHTMRSPRVDIPIEYPRQGGVHTALSGATTVDYLGARGKFEFKWAHLPEADAEYLLALRDRHVRGPLRFVLDGWRRNRLGRSAASLGYGGRDLDGVAVTSGMLGPARQWPLQAPPAGLGLQWSGYTAGSVLRLDRGRPAPMLPGETLTCSVWVWGSHTETVRLDADHYGASGYTSTTTGPALALVAGQWQRLTLTVPAAAAVWAVSPSVTAVDRASADSTIVLAAAQVEPGSSASAWSLGGGAPAVAVDEVPLAIPRAGYLDPELHLMEV</sequence>
<accession>A0A1I1WG91</accession>
<dbReference type="RefSeq" id="WP_093354374.1">
    <property type="nucleotide sequence ID" value="NZ_FNVB01000008.1"/>
</dbReference>
<reference evidence="3 4" key="1">
    <citation type="submission" date="2016-10" db="EMBL/GenBank/DDBJ databases">
        <authorList>
            <person name="Varghese N."/>
            <person name="Submissions S."/>
        </authorList>
    </citation>
    <scope>NUCLEOTIDE SEQUENCE [LARGE SCALE GENOMIC DNA]</scope>
    <source>
        <strain evidence="4">ATCC 20501</strain>
        <strain evidence="2 3">CGMCC 4.3529</strain>
    </source>
</reference>
<dbReference type="AlphaFoldDB" id="A0A1H6E021"/>
<evidence type="ECO:0000313" key="3">
    <source>
        <dbReference type="Proteomes" id="UP000199690"/>
    </source>
</evidence>
<name>A0A1H6E021_9PSEU</name>
<dbReference type="Proteomes" id="UP000199690">
    <property type="component" value="Unassembled WGS sequence"/>
</dbReference>
<dbReference type="EMBL" id="FOME01000007">
    <property type="protein sequence ID" value="SFD93418.1"/>
    <property type="molecule type" value="Genomic_DNA"/>
</dbReference>
<organism evidence="1 4">
    <name type="scientific">Saccharopolyspora kobensis</name>
    <dbReference type="NCBI Taxonomy" id="146035"/>
    <lineage>
        <taxon>Bacteria</taxon>
        <taxon>Bacillati</taxon>
        <taxon>Actinomycetota</taxon>
        <taxon>Actinomycetes</taxon>
        <taxon>Pseudonocardiales</taxon>
        <taxon>Pseudonocardiaceae</taxon>
        <taxon>Saccharopolyspora</taxon>
    </lineage>
</organism>
<evidence type="ECO:0000313" key="1">
    <source>
        <dbReference type="EMBL" id="SEG90719.1"/>
    </source>
</evidence>
<gene>
    <name evidence="1" type="ORF">SAMN02982929_05299</name>
    <name evidence="2" type="ORF">SAMN05216506_107275</name>
</gene>
<dbReference type="Proteomes" id="UP000236729">
    <property type="component" value="Unassembled WGS sequence"/>
</dbReference>
<proteinExistence type="predicted"/>
<protein>
    <submittedName>
        <fullName evidence="1">Uncharacterized protein</fullName>
    </submittedName>
</protein>
<reference evidence="1" key="2">
    <citation type="submission" date="2016-10" db="EMBL/GenBank/DDBJ databases">
        <authorList>
            <person name="de Groot N.N."/>
        </authorList>
    </citation>
    <scope>NUCLEOTIDE SEQUENCE [LARGE SCALE GENOMIC DNA]</scope>
    <source>
        <strain evidence="1">ATCC 20501</strain>
    </source>
</reference>
<dbReference type="EMBL" id="FNVB01000008">
    <property type="protein sequence ID" value="SEG90719.1"/>
    <property type="molecule type" value="Genomic_DNA"/>
</dbReference>
<evidence type="ECO:0000313" key="4">
    <source>
        <dbReference type="Proteomes" id="UP000236729"/>
    </source>
</evidence>
<keyword evidence="3" id="KW-1185">Reference proteome</keyword>
<accession>A0A1H6E021</accession>
<evidence type="ECO:0000313" key="2">
    <source>
        <dbReference type="EMBL" id="SFD93418.1"/>
    </source>
</evidence>